<gene>
    <name evidence="2" type="ORF">QBC46DRAFT_300566</name>
</gene>
<evidence type="ECO:0000313" key="2">
    <source>
        <dbReference type="EMBL" id="KAK3933937.1"/>
    </source>
</evidence>
<sequence length="298" mass="34207">MKLEDFEDTCNKSVPVYILMNEQWLLVNTVLYNYIYRRWFRPYRSEIERSRFICKFIAPIDLPDRSTPPSTSVIDTLTSLNHTICTHVQDLHQAYSERAVEYANDQNSKWAPYEHFIWSHEFHVLQPLFRALLIVVCCDDYNNEDSKTVGRLPVYLVRTGIEDGLSPPITFESIADKIESRLGDSERVVKTTLETAIDFTMGLEAREAAVFGLQPDPTVLSQALADGVGNELLRMPSSQFVSDEKALEWGWSGEGEAYESKIMPHYEQREFRFDALRIARQKSQNPPNTANDGAELAK</sequence>
<feature type="compositionally biased region" description="Polar residues" evidence="1">
    <location>
        <begin position="281"/>
        <end position="291"/>
    </location>
</feature>
<dbReference type="AlphaFoldDB" id="A0AAN6MUY0"/>
<reference evidence="3" key="1">
    <citation type="journal article" date="2023" name="Mol. Phylogenet. Evol.">
        <title>Genome-scale phylogeny and comparative genomics of the fungal order Sordariales.</title>
        <authorList>
            <person name="Hensen N."/>
            <person name="Bonometti L."/>
            <person name="Westerberg I."/>
            <person name="Brannstrom I.O."/>
            <person name="Guillou S."/>
            <person name="Cros-Aarteil S."/>
            <person name="Calhoun S."/>
            <person name="Haridas S."/>
            <person name="Kuo A."/>
            <person name="Mondo S."/>
            <person name="Pangilinan J."/>
            <person name="Riley R."/>
            <person name="LaButti K."/>
            <person name="Andreopoulos B."/>
            <person name="Lipzen A."/>
            <person name="Chen C."/>
            <person name="Yan M."/>
            <person name="Daum C."/>
            <person name="Ng V."/>
            <person name="Clum A."/>
            <person name="Steindorff A."/>
            <person name="Ohm R.A."/>
            <person name="Martin F."/>
            <person name="Silar P."/>
            <person name="Natvig D.O."/>
            <person name="Lalanne C."/>
            <person name="Gautier V."/>
            <person name="Ament-Velasquez S.L."/>
            <person name="Kruys A."/>
            <person name="Hutchinson M.I."/>
            <person name="Powell A.J."/>
            <person name="Barry K."/>
            <person name="Miller A.N."/>
            <person name="Grigoriev I.V."/>
            <person name="Debuchy R."/>
            <person name="Gladieux P."/>
            <person name="Hiltunen Thoren M."/>
            <person name="Johannesson H."/>
        </authorList>
    </citation>
    <scope>NUCLEOTIDE SEQUENCE [LARGE SCALE GENOMIC DNA]</scope>
    <source>
        <strain evidence="3">CBS 340.73</strain>
    </source>
</reference>
<evidence type="ECO:0000256" key="1">
    <source>
        <dbReference type="SAM" id="MobiDB-lite"/>
    </source>
</evidence>
<organism evidence="2 3">
    <name type="scientific">Diplogelasinospora grovesii</name>
    <dbReference type="NCBI Taxonomy" id="303347"/>
    <lineage>
        <taxon>Eukaryota</taxon>
        <taxon>Fungi</taxon>
        <taxon>Dikarya</taxon>
        <taxon>Ascomycota</taxon>
        <taxon>Pezizomycotina</taxon>
        <taxon>Sordariomycetes</taxon>
        <taxon>Sordariomycetidae</taxon>
        <taxon>Sordariales</taxon>
        <taxon>Diplogelasinosporaceae</taxon>
        <taxon>Diplogelasinospora</taxon>
    </lineage>
</organism>
<protein>
    <submittedName>
        <fullName evidence="2">Uncharacterized protein</fullName>
    </submittedName>
</protein>
<keyword evidence="3" id="KW-1185">Reference proteome</keyword>
<accession>A0AAN6MUY0</accession>
<dbReference type="EMBL" id="MU854046">
    <property type="protein sequence ID" value="KAK3933937.1"/>
    <property type="molecule type" value="Genomic_DNA"/>
</dbReference>
<name>A0AAN6MUY0_9PEZI</name>
<dbReference type="Proteomes" id="UP001303473">
    <property type="component" value="Unassembled WGS sequence"/>
</dbReference>
<comment type="caution">
    <text evidence="2">The sequence shown here is derived from an EMBL/GenBank/DDBJ whole genome shotgun (WGS) entry which is preliminary data.</text>
</comment>
<evidence type="ECO:0000313" key="3">
    <source>
        <dbReference type="Proteomes" id="UP001303473"/>
    </source>
</evidence>
<proteinExistence type="predicted"/>
<feature type="region of interest" description="Disordered" evidence="1">
    <location>
        <begin position="279"/>
        <end position="298"/>
    </location>
</feature>